<evidence type="ECO:0000256" key="7">
    <source>
        <dbReference type="ARBA" id="ARBA00040757"/>
    </source>
</evidence>
<dbReference type="GO" id="GO:0003723">
    <property type="term" value="F:RNA binding"/>
    <property type="evidence" value="ECO:0007669"/>
    <property type="project" value="InterPro"/>
</dbReference>
<keyword evidence="3 8" id="KW-0689">Ribosomal protein</keyword>
<dbReference type="GO" id="GO:0005739">
    <property type="term" value="C:mitochondrion"/>
    <property type="evidence" value="ECO:0007669"/>
    <property type="project" value="UniProtKB-SubCell"/>
</dbReference>
<accession>A0A0L6UZC0</accession>
<comment type="caution">
    <text evidence="9">The sequence shown here is derived from an EMBL/GenBank/DDBJ whole genome shotgun (WGS) entry which is preliminary data.</text>
</comment>
<evidence type="ECO:0000256" key="6">
    <source>
        <dbReference type="ARBA" id="ARBA00037226"/>
    </source>
</evidence>
<dbReference type="GO" id="GO:0015935">
    <property type="term" value="C:small ribosomal subunit"/>
    <property type="evidence" value="ECO:0007669"/>
    <property type="project" value="TreeGrafter"/>
</dbReference>
<dbReference type="AlphaFoldDB" id="A0A0L6UZC0"/>
<proteinExistence type="inferred from homology"/>
<name>A0A0L6UZC0_9BASI</name>
<keyword evidence="4" id="KW-0496">Mitochondrion</keyword>
<sequence length="169" mass="18647">MICARLQIHKGLRVGELSEHQIGRLSALLSSPPTTPPTNHRVAPLDGIVAPSTLDFDSAAPTPTPRLLSLTDDPLQRLLIESDLRREVRANIAHHRAIGSYKGKRHALGFPVNGQRTHTNAKTARKLNKVERRAYHTSSQEKNSTPSLLTQIISIDPLHGFSALRLRKA</sequence>
<evidence type="ECO:0000313" key="10">
    <source>
        <dbReference type="Proteomes" id="UP000037035"/>
    </source>
</evidence>
<dbReference type="InterPro" id="IPR001892">
    <property type="entry name" value="Ribosomal_uS13"/>
</dbReference>
<dbReference type="PIRSF" id="PIRSF002134">
    <property type="entry name" value="Ribosomal_S13"/>
    <property type="match status" value="1"/>
</dbReference>
<keyword evidence="5 8" id="KW-0687">Ribonucleoprotein</keyword>
<evidence type="ECO:0000256" key="1">
    <source>
        <dbReference type="ARBA" id="ARBA00004173"/>
    </source>
</evidence>
<evidence type="ECO:0000256" key="4">
    <source>
        <dbReference type="ARBA" id="ARBA00023128"/>
    </source>
</evidence>
<protein>
    <recommendedName>
        <fullName evidence="7">Small ribosomal subunit protein uS13m</fullName>
    </recommendedName>
</protein>
<dbReference type="OrthoDB" id="525520at2759"/>
<evidence type="ECO:0000256" key="3">
    <source>
        <dbReference type="ARBA" id="ARBA00022980"/>
    </source>
</evidence>
<dbReference type="PROSITE" id="PS00646">
    <property type="entry name" value="RIBOSOMAL_S13_1"/>
    <property type="match status" value="1"/>
</dbReference>
<evidence type="ECO:0000256" key="2">
    <source>
        <dbReference type="ARBA" id="ARBA00008080"/>
    </source>
</evidence>
<dbReference type="GO" id="GO:0003735">
    <property type="term" value="F:structural constituent of ribosome"/>
    <property type="evidence" value="ECO:0007669"/>
    <property type="project" value="InterPro"/>
</dbReference>
<dbReference type="PANTHER" id="PTHR10871">
    <property type="entry name" value="30S RIBOSOMAL PROTEIN S13/40S RIBOSOMAL PROTEIN S18"/>
    <property type="match status" value="1"/>
</dbReference>
<dbReference type="SUPFAM" id="SSF46946">
    <property type="entry name" value="S13-like H2TH domain"/>
    <property type="match status" value="1"/>
</dbReference>
<dbReference type="VEuPathDB" id="FungiDB:VP01_3116g3"/>
<evidence type="ECO:0000313" key="9">
    <source>
        <dbReference type="EMBL" id="KNZ53863.1"/>
    </source>
</evidence>
<evidence type="ECO:0000256" key="5">
    <source>
        <dbReference type="ARBA" id="ARBA00023274"/>
    </source>
</evidence>
<keyword evidence="10" id="KW-1185">Reference proteome</keyword>
<comment type="subcellular location">
    <subcellularLocation>
        <location evidence="1">Mitochondrion</location>
    </subcellularLocation>
</comment>
<dbReference type="Gene3D" id="4.10.910.10">
    <property type="entry name" value="30s ribosomal protein s13, domain 2"/>
    <property type="match status" value="1"/>
</dbReference>
<reference evidence="9 10" key="1">
    <citation type="submission" date="2015-08" db="EMBL/GenBank/DDBJ databases">
        <title>Next Generation Sequencing and Analysis of the Genome of Puccinia sorghi L Schw, the Causal Agent of Maize Common Rust.</title>
        <authorList>
            <person name="Rochi L."/>
            <person name="Burguener G."/>
            <person name="Darino M."/>
            <person name="Turjanski A."/>
            <person name="Kreff E."/>
            <person name="Dieguez M.J."/>
            <person name="Sacco F."/>
        </authorList>
    </citation>
    <scope>NUCLEOTIDE SEQUENCE [LARGE SCALE GENOMIC DNA]</scope>
    <source>
        <strain evidence="9 10">RO10H11247</strain>
    </source>
</reference>
<evidence type="ECO:0000256" key="8">
    <source>
        <dbReference type="RuleBase" id="RU003830"/>
    </source>
</evidence>
<dbReference type="STRING" id="27349.A0A0L6UZC0"/>
<comment type="function">
    <text evidence="6">Component of the mitochondrial ribosome (mitoribosome), a dedicated translation machinery responsible for the synthesis of mitochondrial genome-encoded proteins, including at least some of the essential transmembrane subunits of the mitochondrial respiratory chain. The mitoribosomes are attached to the mitochondrial inner membrane and translation products are cotranslationally integrated into the membrane.</text>
</comment>
<dbReference type="InterPro" id="IPR027437">
    <property type="entry name" value="Rbsml_uS13_C"/>
</dbReference>
<dbReference type="PROSITE" id="PS50159">
    <property type="entry name" value="RIBOSOMAL_S13_2"/>
    <property type="match status" value="1"/>
</dbReference>
<dbReference type="FunFam" id="4.10.910.10:FF:000004">
    <property type="entry name" value="Small subunit ribosomal protein S13"/>
    <property type="match status" value="1"/>
</dbReference>
<dbReference type="InterPro" id="IPR018269">
    <property type="entry name" value="Ribosomal_uS13_CS"/>
</dbReference>
<dbReference type="GO" id="GO:0006412">
    <property type="term" value="P:translation"/>
    <property type="evidence" value="ECO:0007669"/>
    <property type="project" value="InterPro"/>
</dbReference>
<dbReference type="EMBL" id="LAVV01008076">
    <property type="protein sequence ID" value="KNZ53863.1"/>
    <property type="molecule type" value="Genomic_DNA"/>
</dbReference>
<comment type="similarity">
    <text evidence="2 8">Belongs to the universal ribosomal protein uS13 family.</text>
</comment>
<dbReference type="PANTHER" id="PTHR10871:SF1">
    <property type="entry name" value="SMALL RIBOSOMAL SUBUNIT PROTEIN US13M"/>
    <property type="match status" value="1"/>
</dbReference>
<dbReference type="Pfam" id="PF00416">
    <property type="entry name" value="Ribosomal_S13"/>
    <property type="match status" value="1"/>
</dbReference>
<dbReference type="InterPro" id="IPR010979">
    <property type="entry name" value="Ribosomal_uS13-like_H2TH"/>
</dbReference>
<organism evidence="9 10">
    <name type="scientific">Puccinia sorghi</name>
    <dbReference type="NCBI Taxonomy" id="27349"/>
    <lineage>
        <taxon>Eukaryota</taxon>
        <taxon>Fungi</taxon>
        <taxon>Dikarya</taxon>
        <taxon>Basidiomycota</taxon>
        <taxon>Pucciniomycotina</taxon>
        <taxon>Pucciniomycetes</taxon>
        <taxon>Pucciniales</taxon>
        <taxon>Pucciniaceae</taxon>
        <taxon>Puccinia</taxon>
    </lineage>
</organism>
<dbReference type="Proteomes" id="UP000037035">
    <property type="component" value="Unassembled WGS sequence"/>
</dbReference>
<gene>
    <name evidence="9" type="ORF">VP01_3116g3</name>
</gene>